<dbReference type="InterPro" id="IPR017871">
    <property type="entry name" value="ABC_transporter-like_CS"/>
</dbReference>
<evidence type="ECO:0000256" key="7">
    <source>
        <dbReference type="SAM" id="MobiDB-lite"/>
    </source>
</evidence>
<dbReference type="PROSITE" id="PS00211">
    <property type="entry name" value="ABC_TRANSPORTER_1"/>
    <property type="match status" value="1"/>
</dbReference>
<keyword evidence="5 8" id="KW-1133">Transmembrane helix</keyword>
<dbReference type="InterPro" id="IPR003439">
    <property type="entry name" value="ABC_transporter-like_ATP-bd"/>
</dbReference>
<dbReference type="SMART" id="SM00382">
    <property type="entry name" value="AAA"/>
    <property type="match status" value="2"/>
</dbReference>
<feature type="transmembrane region" description="Helical" evidence="8">
    <location>
        <begin position="228"/>
        <end position="256"/>
    </location>
</feature>
<evidence type="ECO:0000256" key="1">
    <source>
        <dbReference type="ARBA" id="ARBA00004141"/>
    </source>
</evidence>
<evidence type="ECO:0000256" key="6">
    <source>
        <dbReference type="ARBA" id="ARBA00023136"/>
    </source>
</evidence>
<evidence type="ECO:0000259" key="9">
    <source>
        <dbReference type="PROSITE" id="PS50893"/>
    </source>
</evidence>
<feature type="domain" description="ABC transporter" evidence="9">
    <location>
        <begin position="493"/>
        <end position="724"/>
    </location>
</feature>
<dbReference type="PROSITE" id="PS50893">
    <property type="entry name" value="ABC_TRANSPORTER_2"/>
    <property type="match status" value="2"/>
</dbReference>
<feature type="transmembrane region" description="Helical" evidence="8">
    <location>
        <begin position="29"/>
        <end position="46"/>
    </location>
</feature>
<organism evidence="10 11">
    <name type="scientific">Porites lobata</name>
    <dbReference type="NCBI Taxonomy" id="104759"/>
    <lineage>
        <taxon>Eukaryota</taxon>
        <taxon>Metazoa</taxon>
        <taxon>Cnidaria</taxon>
        <taxon>Anthozoa</taxon>
        <taxon>Hexacorallia</taxon>
        <taxon>Scleractinia</taxon>
        <taxon>Fungiina</taxon>
        <taxon>Poritidae</taxon>
        <taxon>Porites</taxon>
    </lineage>
</organism>
<dbReference type="CDD" id="cd03263">
    <property type="entry name" value="ABC_subfamily_A"/>
    <property type="match status" value="2"/>
</dbReference>
<gene>
    <name evidence="10" type="ORF">PLOB_00005501</name>
</gene>
<feature type="transmembrane region" description="Helical" evidence="8">
    <location>
        <begin position="1113"/>
        <end position="1139"/>
    </location>
</feature>
<reference evidence="10 11" key="1">
    <citation type="submission" date="2022-05" db="EMBL/GenBank/DDBJ databases">
        <authorList>
            <consortium name="Genoscope - CEA"/>
            <person name="William W."/>
        </authorList>
    </citation>
    <scope>NUCLEOTIDE SEQUENCE [LARGE SCALE GENOMIC DNA]</scope>
</reference>
<evidence type="ECO:0000313" key="11">
    <source>
        <dbReference type="Proteomes" id="UP001159405"/>
    </source>
</evidence>
<evidence type="ECO:0000256" key="5">
    <source>
        <dbReference type="ARBA" id="ARBA00022989"/>
    </source>
</evidence>
<feature type="transmembrane region" description="Helical" evidence="8">
    <location>
        <begin position="1273"/>
        <end position="1294"/>
    </location>
</feature>
<feature type="transmembrane region" description="Helical" evidence="8">
    <location>
        <begin position="1188"/>
        <end position="1207"/>
    </location>
</feature>
<proteinExistence type="predicted"/>
<dbReference type="Pfam" id="PF23321">
    <property type="entry name" value="R1_ABCA1"/>
    <property type="match status" value="1"/>
</dbReference>
<dbReference type="Gene3D" id="3.40.50.300">
    <property type="entry name" value="P-loop containing nucleotide triphosphate hydrolases"/>
    <property type="match status" value="2"/>
</dbReference>
<comment type="subcellular location">
    <subcellularLocation>
        <location evidence="1">Membrane</location>
        <topology evidence="1">Multi-pass membrane protein</topology>
    </subcellularLocation>
</comment>
<dbReference type="SUPFAM" id="SSF52540">
    <property type="entry name" value="P-loop containing nucleoside triphosphate hydrolases"/>
    <property type="match status" value="2"/>
</dbReference>
<sequence length="1707" mass="189164">MGILRQTKYLLRKNYLIKRRNLRETLQEVLVPIWWVVLLLVIGLSIPKQKLAPVRDSDIPTFNVSALAPSSSGREGFIVGYVVNDIQNASRVIENMNNFSGKVSYLEFNNTDSMLDYYRRYSESTGFEMGIEFAKGKSDKMAYTLHVGTKSASIPNPEERLTGQGQCRDTNSASLRSCAANSYFFAHVTAIQASIDAAITMVEASLPSYVVPNIQAKMMPKESFTQSFTGFAITASIYMVLAFTPYIVILLINLVLEKEKKLKDLMRIMGMSDIAYWLSWCITYGVVLLVASLILNAILVPAGRLGGSNYALMVILFFLYGLSIIMLAFLLSPFFKVAKTAGVVVSIMSPALGCIAIPLITADVADPAKWGVSLFSPTAFALLVSQAVDDEGLQFDNLTTKGSFPPINYVVMLIVDIILYFLLALYLDNVIPTQYGQRRSPYFIFMPSFWKSLFNGKKKEGLNREMSAREQETSEDIETVHADMHGNEAISIHRLRKVFHGKEEIVAVDGVSIDIYAGQVTALLGHNGAGKSTLIALITGVAPASGGYATVYGLDITDPNQMQEIRKLIGVCPQDNVLFDFLTVKEHLEFYCGLKGIEGEEADTRVTQLLKDIDLTEQKDTLSMNLSGGQKRKLCVGVALVGNPKVVILDEPTSGMDPYSRRLMWSLLQEKAKDRVVLLTTHFMDEADILADYKAILSKGKVRCAGSSLFLKNRFGIGYHLNMALADDCDTDRLTDLVQSKVQGAEVIRHHGKEMAFSLPMEQLSIFPDLLKALEDHNDSADVCAAPLLGVTSYGVSMTTLEEVFLQLEDTSDETSESVEENEPIQHIQDENAKLLESATNMFYTAGAELNNSSAKEKSNEDLWKEKQQLLGLLTIRWLMTARSPSKIIFMVIIPPILLIVGLALLLKTKDNTKTSSQADPLQLSPKLYLKPGSQETYATDALVQNATGHVIDYILGYLTDYEVGTDLVSSIGSVLNSSSHALYNLAFSIRQFPAAFNLSNSGLAGLSSSFFMRYNDTTVHSVPVGVNILGSILHMNALKSQNLTPYPLEANILPFPGLKPQWTYDGTSFTSILLIGLGLALIPGGFAIEVVALRQEKMRHLLRVSGVSSIIYWLHFFLFDAVVFLIPCILMLILIPAFQLPSLSPAPAMGSLVLCILLYFPSGILFSYLCSFMFGKWETAQQIMPQLFLYGGLVPWLTVALIDMISSRDVAIILHSIFVFLLPPYPVFGALYYIDAAYRWQSILAAYENRGNVVDVHMTASHYFKWTKHNGIPIAMIAPVVHIILFSLLIYYLDQRNIGVETKCFCKRSSNQNTVDRFPSYKRYDSVVETEAQDEDVKREKERLMHITSSSSECSSFSVFVKGLWKRFGSGKTAKTVVKDLYFGVEQGEVFGLLGPNGAGKTTSLSMITADFPPTRGKVYVAGYDVSKNPLEAFQCMGYCPQKDALWPTVTLEEHLTLFARIRGVPWDEVKTLVSHYMSALRITEHAKKKAQDLSGGTKRKVSFGNAMLGDPQLLLLDEPSSGMDPSARRFLWNTISKNVQGTRGAILTTHSMEEADALCSRVGIMVKGRLKCLGSTQHLKSTYGSGYTLEIKLKQTQSPEPSTEDPMELLHSFVSELLPGATRSEIFGGRVVYKVPKEGVGVLSIIFHKLEKGKEEIGIEEYSFSQSTLEQVFLEFAREQDDDRTGAQDKTEDDEIQNGEAHVSV</sequence>
<keyword evidence="2 8" id="KW-0812">Transmembrane</keyword>
<feature type="domain" description="ABC transporter" evidence="9">
    <location>
        <begin position="1360"/>
        <end position="1594"/>
    </location>
</feature>
<dbReference type="Pfam" id="PF00005">
    <property type="entry name" value="ABC_tran"/>
    <property type="match status" value="2"/>
</dbReference>
<keyword evidence="4" id="KW-0067">ATP-binding</keyword>
<keyword evidence="11" id="KW-1185">Reference proteome</keyword>
<comment type="caution">
    <text evidence="10">The sequence shown here is derived from an EMBL/GenBank/DDBJ whole genome shotgun (WGS) entry which is preliminary data.</text>
</comment>
<evidence type="ECO:0000256" key="4">
    <source>
        <dbReference type="ARBA" id="ARBA00022840"/>
    </source>
</evidence>
<feature type="transmembrane region" description="Helical" evidence="8">
    <location>
        <begin position="409"/>
        <end position="427"/>
    </location>
</feature>
<feature type="compositionally biased region" description="Basic and acidic residues" evidence="7">
    <location>
        <begin position="1680"/>
        <end position="1692"/>
    </location>
</feature>
<accession>A0ABN8QEH4</accession>
<feature type="transmembrane region" description="Helical" evidence="8">
    <location>
        <begin position="1151"/>
        <end position="1176"/>
    </location>
</feature>
<feature type="transmembrane region" description="Helical" evidence="8">
    <location>
        <begin position="1213"/>
        <end position="1235"/>
    </location>
</feature>
<protein>
    <recommendedName>
        <fullName evidence="9">ABC transporter domain-containing protein</fullName>
    </recommendedName>
</protein>
<feature type="transmembrane region" description="Helical" evidence="8">
    <location>
        <begin position="277"/>
        <end position="298"/>
    </location>
</feature>
<dbReference type="Pfam" id="PF12698">
    <property type="entry name" value="ABC2_membrane_3"/>
    <property type="match status" value="2"/>
</dbReference>
<dbReference type="EMBL" id="CALNXK010000124">
    <property type="protein sequence ID" value="CAH3162841.1"/>
    <property type="molecule type" value="Genomic_DNA"/>
</dbReference>
<keyword evidence="6 8" id="KW-0472">Membrane</keyword>
<keyword evidence="3" id="KW-0547">Nucleotide-binding</keyword>
<dbReference type="InterPro" id="IPR027417">
    <property type="entry name" value="P-loop_NTPase"/>
</dbReference>
<name>A0ABN8QEH4_9CNID</name>
<feature type="transmembrane region" description="Helical" evidence="8">
    <location>
        <begin position="1019"/>
        <end position="1039"/>
    </location>
</feature>
<evidence type="ECO:0000256" key="2">
    <source>
        <dbReference type="ARBA" id="ARBA00022692"/>
    </source>
</evidence>
<feature type="transmembrane region" description="Helical" evidence="8">
    <location>
        <begin position="888"/>
        <end position="907"/>
    </location>
</feature>
<evidence type="ECO:0000256" key="8">
    <source>
        <dbReference type="SAM" id="Phobius"/>
    </source>
</evidence>
<dbReference type="InterPro" id="IPR056264">
    <property type="entry name" value="R2_ABCA1-4-like"/>
</dbReference>
<dbReference type="PANTHER" id="PTHR19229">
    <property type="entry name" value="ATP-BINDING CASSETTE TRANSPORTER SUBFAMILY A ABCA"/>
    <property type="match status" value="1"/>
</dbReference>
<dbReference type="InterPro" id="IPR026082">
    <property type="entry name" value="ABCA"/>
</dbReference>
<feature type="transmembrane region" description="Helical" evidence="8">
    <location>
        <begin position="1070"/>
        <end position="1092"/>
    </location>
</feature>
<dbReference type="InterPro" id="IPR003593">
    <property type="entry name" value="AAA+_ATPase"/>
</dbReference>
<feature type="region of interest" description="Disordered" evidence="7">
    <location>
        <begin position="1680"/>
        <end position="1707"/>
    </location>
</feature>
<feature type="transmembrane region" description="Helical" evidence="8">
    <location>
        <begin position="343"/>
        <end position="362"/>
    </location>
</feature>
<evidence type="ECO:0000313" key="10">
    <source>
        <dbReference type="EMBL" id="CAH3162841.1"/>
    </source>
</evidence>
<dbReference type="PANTHER" id="PTHR19229:SF209">
    <property type="entry name" value="ATP-BINDING CASSETTE SUB-FAMILY A MEMBER 5 ISOFORM X1"/>
    <property type="match status" value="1"/>
</dbReference>
<evidence type="ECO:0000256" key="3">
    <source>
        <dbReference type="ARBA" id="ARBA00022741"/>
    </source>
</evidence>
<dbReference type="InterPro" id="IPR013525">
    <property type="entry name" value="ABC2_TM"/>
</dbReference>
<feature type="transmembrane region" description="Helical" evidence="8">
    <location>
        <begin position="310"/>
        <end position="331"/>
    </location>
</feature>
<dbReference type="Proteomes" id="UP001159405">
    <property type="component" value="Unassembled WGS sequence"/>
</dbReference>